<dbReference type="Proteomes" id="UP000236649">
    <property type="component" value="Chromosome 1"/>
</dbReference>
<feature type="domain" description="DUF3658" evidence="2">
    <location>
        <begin position="224"/>
        <end position="328"/>
    </location>
</feature>
<reference evidence="3 4" key="1">
    <citation type="submission" date="2018-01" db="EMBL/GenBank/DDBJ databases">
        <title>Species boundaries and ecological features among Paraburkholderia terrae DSMZ17804T, P. hospita DSMZ17164T and P. caribensis DSMZ13236T.</title>
        <authorList>
            <person name="Pratama A.A."/>
        </authorList>
    </citation>
    <scope>NUCLEOTIDE SEQUENCE [LARGE SCALE GENOMIC DNA]</scope>
    <source>
        <strain evidence="3 4">DSM 17164</strain>
    </source>
</reference>
<dbReference type="KEGG" id="phs:C2L64_17010"/>
<evidence type="ECO:0000259" key="2">
    <source>
        <dbReference type="Pfam" id="PF12395"/>
    </source>
</evidence>
<dbReference type="EMBL" id="CP026105">
    <property type="protein sequence ID" value="AUT69798.1"/>
    <property type="molecule type" value="Genomic_DNA"/>
</dbReference>
<name>A0AAN1JAN1_9BURK</name>
<dbReference type="AlphaFoldDB" id="A0AAN1JAN1"/>
<evidence type="ECO:0000313" key="4">
    <source>
        <dbReference type="Proteomes" id="UP000236649"/>
    </source>
</evidence>
<dbReference type="InterPro" id="IPR022123">
    <property type="entry name" value="DUF3658"/>
</dbReference>
<proteinExistence type="predicted"/>
<organism evidence="3 4">
    <name type="scientific">Paraburkholderia hospita</name>
    <dbReference type="NCBI Taxonomy" id="169430"/>
    <lineage>
        <taxon>Bacteria</taxon>
        <taxon>Pseudomonadati</taxon>
        <taxon>Pseudomonadota</taxon>
        <taxon>Betaproteobacteria</taxon>
        <taxon>Burkholderiales</taxon>
        <taxon>Burkholderiaceae</taxon>
        <taxon>Paraburkholderia</taxon>
    </lineage>
</organism>
<sequence>MTPAWRSAPCTERAHRRFRHTRDPLTLGAARQGKRIPRTGGLFRYLTELSDRTALRIALKARANRPSMTMSTIHIANGDVAADSLRKALDQARRTDIVLALRDDLAVGPLHGIDEAPQVRADFWGGVIGDTTRDFLAELEQQANELKAVVDDTTHVVVWHGQSAADQLTLRRVCFHLREMPQRLNEVRLSIDDLTGDASAPLHRPDRATSVGMFAPDLLQKRLRSAAPISVLRIGRLALEWQEVKVVDAELRRWHDNTFTTGTFAELDALIFEHAVEGWQPAGRAAAYVMAADNGLLVSDSLVLWRLRELAAAGQLQLRGDANDWRSLEMHVTRTTLSPI</sequence>
<dbReference type="Pfam" id="PF08874">
    <property type="entry name" value="DUF1835"/>
    <property type="match status" value="1"/>
</dbReference>
<gene>
    <name evidence="3" type="ORF">C2L64_17010</name>
</gene>
<dbReference type="InterPro" id="IPR014973">
    <property type="entry name" value="DUF1835"/>
</dbReference>
<protein>
    <submittedName>
        <fullName evidence="3">DUF1835 domain-containing protein</fullName>
    </submittedName>
</protein>
<feature type="domain" description="DUF1835" evidence="1">
    <location>
        <begin position="73"/>
        <end position="188"/>
    </location>
</feature>
<evidence type="ECO:0000259" key="1">
    <source>
        <dbReference type="Pfam" id="PF08874"/>
    </source>
</evidence>
<evidence type="ECO:0000313" key="3">
    <source>
        <dbReference type="EMBL" id="AUT69798.1"/>
    </source>
</evidence>
<dbReference type="Pfam" id="PF12395">
    <property type="entry name" value="DUF3658"/>
    <property type="match status" value="1"/>
</dbReference>
<accession>A0AAN1JAN1</accession>